<comment type="similarity">
    <text evidence="2">Belongs to the NRDE2 family.</text>
</comment>
<keyword evidence="6" id="KW-1185">Reference proteome</keyword>
<feature type="compositionally biased region" description="Basic and acidic residues" evidence="4">
    <location>
        <begin position="317"/>
        <end position="326"/>
    </location>
</feature>
<protein>
    <submittedName>
        <fullName evidence="5">Uncharacterized protein</fullName>
    </submittedName>
</protein>
<dbReference type="GO" id="GO:0031048">
    <property type="term" value="P:regulatory ncRNA-mediated heterochromatin formation"/>
    <property type="evidence" value="ECO:0007669"/>
    <property type="project" value="TreeGrafter"/>
</dbReference>
<feature type="region of interest" description="Disordered" evidence="4">
    <location>
        <begin position="117"/>
        <end position="144"/>
    </location>
</feature>
<feature type="compositionally biased region" description="Low complexity" evidence="4">
    <location>
        <begin position="212"/>
        <end position="222"/>
    </location>
</feature>
<reference evidence="6" key="1">
    <citation type="submission" date="2011-02" db="EMBL/GenBank/DDBJ databases">
        <title>The Genome Sequence of Capsaspora owczarzaki ATCC 30864.</title>
        <authorList>
            <person name="Russ C."/>
            <person name="Cuomo C."/>
            <person name="Burger G."/>
            <person name="Gray M.W."/>
            <person name="Holland P.W.H."/>
            <person name="King N."/>
            <person name="Lang F.B.F."/>
            <person name="Roger A.J."/>
            <person name="Ruiz-Trillo I."/>
            <person name="Young S.K."/>
            <person name="Zeng Q."/>
            <person name="Gargeya S."/>
            <person name="Alvarado L."/>
            <person name="Berlin A."/>
            <person name="Chapman S.B."/>
            <person name="Chen Z."/>
            <person name="Freedman E."/>
            <person name="Gellesch M."/>
            <person name="Goldberg J."/>
            <person name="Griggs A."/>
            <person name="Gujja S."/>
            <person name="Heilman E."/>
            <person name="Heiman D."/>
            <person name="Howarth C."/>
            <person name="Mehta T."/>
            <person name="Neiman D."/>
            <person name="Pearson M."/>
            <person name="Roberts A."/>
            <person name="Saif S."/>
            <person name="Shea T."/>
            <person name="Shenoy N."/>
            <person name="Sisk P."/>
            <person name="Stolte C."/>
            <person name="Sykes S."/>
            <person name="White J."/>
            <person name="Yandava C."/>
            <person name="Haas B."/>
            <person name="Nusbaum C."/>
            <person name="Birren B."/>
        </authorList>
    </citation>
    <scope>NUCLEOTIDE SEQUENCE</scope>
    <source>
        <strain evidence="6">ATCC 30864</strain>
    </source>
</reference>
<dbReference type="STRING" id="595528.A0A0D2VNJ9"/>
<dbReference type="Pfam" id="PF08424">
    <property type="entry name" value="NRDE-2"/>
    <property type="match status" value="1"/>
</dbReference>
<dbReference type="GO" id="GO:1902369">
    <property type="term" value="P:negative regulation of RNA catabolic process"/>
    <property type="evidence" value="ECO:0007669"/>
    <property type="project" value="TreeGrafter"/>
</dbReference>
<feature type="region of interest" description="Disordered" evidence="4">
    <location>
        <begin position="166"/>
        <end position="352"/>
    </location>
</feature>
<dbReference type="PANTHER" id="PTHR13471">
    <property type="entry name" value="TETRATRICOPEPTIDE-LIKE HELICAL"/>
    <property type="match status" value="1"/>
</dbReference>
<sequence length="1803" mass="198326">MPLFPSGVSHSAPAEQDRSSRAPAATSEPHHTHHLASLAITQPERQRTPLFASAAAQNQPLSSSSTLLTNQRPLQAGSVPGHALDGSTVSHSTSGWSTSNATAASFPVFNAALLPSDPFARPLSSNASSHAAQMAEYSNASSAAASALTSSSFGSFSTASAAIARPAQEAHIQAPAGSSRPRDDPKSSSLSSSLSLEARERSRSSRRRRDSSSGLSSSNSDAGSDDDEDRRDRRHRDRHSKHEVHREHKSSSKRDKESKSHKHRRSHREDDRHHHRSRSHDDRRHERSSKESRDSRDREDQRHSSKSSDHRHHHRSSTREGRRGDEPSISTTPTVSAAPAIRGTLGASQSTLRSTRPISVWLDDYPGGKAFLAWTATATVGSVVDSFRSDESLSSFVPYFADKTGDRNNFSYPTLYSQDTASYYRRWGDFILGRRREHQFIALNDQFTRSRSKNTTQGGSDAYRLSHVDAKRSLLKSGTRTFRPPPQSSSTSGTAANTDVNFVPLSDKAANPLSGPNAQREVDATRTTNHIAALLWEGVTGEHTPPPLLQSSNLAHPVDASTRPSQVEDLADEVDPTDASVAAELGRLNEFVRLHPRNVDGWMRLVEFQETLLSLHSGGFASFFQQSAQTTGKSQATGKAQAWNRSSAPRMAVAEMQLAILERALRENPASPELARRYLSLGHELWPSAKLAEQWERIIFQFSTHLVMWREYLLFCQSHVATFSMATCLSGYRKCFSTLSGINERTIRETLAVAETAAPTLAAATIAIQRDLLDITSQLCDFLRDSGCPEKAVALYQALVELCWFAPTTMDPVLTPSTKTTLKGLLAFFEPFWDSSVPRFSDAGAAGWRAWHTQHVVNQTAAQHDIPVSGMRASSPTPPSLSQEDAEFSVYAETLARQPVERPLAASQSADGRTVDLWLNAELKRDSHHWRPLRMPPQDADTLGNLEAAATLDELIERDPEQVVLFEDISAFLFRITAPEIKEALLWRFVEFLGGRQLLEALPLTATISSSVPGLSSEQAPQNAGLATYALFAHACSLDAHAQHLAMTQIEFSPHGLPSEHVSNEPRDVFSRPIRPTLAHAREKLAAITQQTLQHLCKGHAGFAVLSILIPYSDSCGVFEPEATQQFDLARAQARAILEQKWFRNDVRVWLAYALIDYEHARWSERIEARGERIEASSAVASIVPSVEKLLNQARKTMAKVFATTASMLDAATLHGVINTLVRAELVLVAGPRQGERRHLRDLLAQLHAGTLAGSSSGEADRLRLRLALLDARDAAARARCLQLLVLAASPQSASASDLGAAPSDLSILRTRTFYSDTTAALRQAMLQLVGGRDLVSLSDGEVRALLQSVLAALTPEATLPCLNWTWAQQLLDGTESAVETLAGLVSSVAALVHRVRDNDAAQADLAAAGSRRGGSNSPLATILLTGNAQAIADKPLSYHSPLFYHGTRGYYADLQVGCIMLEQVFGTASLLVTHCSSLGTSLVSGRVPSELGKSVMGRGLQWFPHSLLLRRAWHALRREQGRYQRLLSGLGELAMESGPLGLAFAIEDERTAGSRVHQAGGFDEETESMQGRINRIRAVLARAFDPTSRQCEGQFQSEVRHCVPLWRMFLQFEASCVFREEAAARVRERDLLVTLETKTSGLLERQEGQQLLQAERLRFLQPTSAAAPPQQHQTTGDGAENAELERLKSGFHKRLEDERRRRHRRQRQRLTGVFVRALQQCPWAKVLYLDAIQCGLYRGPLHPDLATQLQMVRNPHDWDDSLQDVVDLMQEKGLHVRTSVEEIEALDHVDAHRANDGSAMTF</sequence>
<dbReference type="PANTHER" id="PTHR13471:SF0">
    <property type="entry name" value="NUCLEAR EXOSOME REGULATOR NRDE2"/>
    <property type="match status" value="1"/>
</dbReference>
<feature type="compositionally biased region" description="Low complexity" evidence="4">
    <location>
        <begin position="187"/>
        <end position="196"/>
    </location>
</feature>
<dbReference type="InterPro" id="IPR013633">
    <property type="entry name" value="NRDE-2"/>
</dbReference>
<dbReference type="GO" id="GO:0071013">
    <property type="term" value="C:catalytic step 2 spliceosome"/>
    <property type="evidence" value="ECO:0007669"/>
    <property type="project" value="TreeGrafter"/>
</dbReference>
<feature type="compositionally biased region" description="Basic residues" evidence="4">
    <location>
        <begin position="232"/>
        <end position="243"/>
    </location>
</feature>
<gene>
    <name evidence="5" type="ORF">CAOG_002964</name>
</gene>
<dbReference type="EMBL" id="KE346363">
    <property type="protein sequence ID" value="KJE91902.1"/>
    <property type="molecule type" value="Genomic_DNA"/>
</dbReference>
<feature type="region of interest" description="Disordered" evidence="4">
    <location>
        <begin position="1"/>
        <end position="33"/>
    </location>
</feature>
<feature type="region of interest" description="Disordered" evidence="4">
    <location>
        <begin position="474"/>
        <end position="498"/>
    </location>
</feature>
<evidence type="ECO:0000256" key="3">
    <source>
        <dbReference type="ARBA" id="ARBA00023242"/>
    </source>
</evidence>
<feature type="region of interest" description="Disordered" evidence="4">
    <location>
        <begin position="53"/>
        <end position="97"/>
    </location>
</feature>
<evidence type="ECO:0000256" key="4">
    <source>
        <dbReference type="SAM" id="MobiDB-lite"/>
    </source>
</evidence>
<dbReference type="eggNOG" id="KOG1972">
    <property type="taxonomic scope" value="Eukaryota"/>
</dbReference>
<dbReference type="EMBL" id="KE346363">
    <property type="protein sequence ID" value="KJE91901.1"/>
    <property type="molecule type" value="Genomic_DNA"/>
</dbReference>
<feature type="region of interest" description="Disordered" evidence="4">
    <location>
        <begin position="542"/>
        <end position="569"/>
    </location>
</feature>
<feature type="compositionally biased region" description="Basic and acidic residues" evidence="4">
    <location>
        <begin position="244"/>
        <end position="258"/>
    </location>
</feature>
<feature type="compositionally biased region" description="Basic and acidic residues" evidence="4">
    <location>
        <begin position="279"/>
        <end position="308"/>
    </location>
</feature>
<accession>A0A0D2VNJ9</accession>
<organism evidence="5 6">
    <name type="scientific">Capsaspora owczarzaki (strain ATCC 30864)</name>
    <dbReference type="NCBI Taxonomy" id="595528"/>
    <lineage>
        <taxon>Eukaryota</taxon>
        <taxon>Filasterea</taxon>
        <taxon>Capsaspora</taxon>
    </lineage>
</organism>
<feature type="compositionally biased region" description="Polar residues" evidence="4">
    <location>
        <begin position="87"/>
        <end position="97"/>
    </location>
</feature>
<reference evidence="5" key="2">
    <citation type="submission" date="2011-02" db="EMBL/GenBank/DDBJ databases">
        <title>The Genome Sequence of Capsaspora owczarzaki ATCC 30864.</title>
        <authorList>
            <consortium name="The Broad Institute Genome Sequencing Platform"/>
            <person name="Russ C."/>
            <person name="Cuomo C."/>
            <person name="Burger G."/>
            <person name="Gray M.W."/>
            <person name="Holland P.W.H."/>
            <person name="King N."/>
            <person name="Lang F.B.F."/>
            <person name="Roger A.J."/>
            <person name="Ruiz-Trillo I."/>
            <person name="Young S.K."/>
            <person name="Zeng Q."/>
            <person name="Gargeya S."/>
            <person name="Alvarado L."/>
            <person name="Berlin A."/>
            <person name="Chapman S.B."/>
            <person name="Chen Z."/>
            <person name="Freedman E."/>
            <person name="Gellesch M."/>
            <person name="Goldberg J."/>
            <person name="Griggs A."/>
            <person name="Gujja S."/>
            <person name="Heilman E."/>
            <person name="Heiman D."/>
            <person name="Howarth C."/>
            <person name="Mehta T."/>
            <person name="Neiman D."/>
            <person name="Pearson M."/>
            <person name="Roberts A."/>
            <person name="Saif S."/>
            <person name="Shea T."/>
            <person name="Shenoy N."/>
            <person name="Sisk P."/>
            <person name="Stolte C."/>
            <person name="Sykes S."/>
            <person name="White J."/>
            <person name="Yandava C."/>
            <person name="Haas B."/>
            <person name="Nusbaum C."/>
            <person name="Birren B."/>
        </authorList>
    </citation>
    <scope>NUCLEOTIDE SEQUENCE</scope>
    <source>
        <strain evidence="5">ATCC 30864</strain>
    </source>
</reference>
<evidence type="ECO:0000313" key="6">
    <source>
        <dbReference type="Proteomes" id="UP000008743"/>
    </source>
</evidence>
<feature type="compositionally biased region" description="Polar residues" evidence="4">
    <location>
        <begin position="488"/>
        <end position="498"/>
    </location>
</feature>
<dbReference type="InParanoid" id="A0A0D2VNJ9"/>
<feature type="compositionally biased region" description="Low complexity" evidence="4">
    <location>
        <begin position="135"/>
        <end position="144"/>
    </location>
</feature>
<dbReference type="OrthoDB" id="297219at2759"/>
<comment type="subcellular location">
    <subcellularLocation>
        <location evidence="1">Nucleus</location>
    </subcellularLocation>
</comment>
<feature type="compositionally biased region" description="Polar residues" evidence="4">
    <location>
        <begin position="55"/>
        <end position="73"/>
    </location>
</feature>
<keyword evidence="3" id="KW-0539">Nucleus</keyword>
<name>A0A0D2VNJ9_CAPO3</name>
<dbReference type="RefSeq" id="XP_004363803.1">
    <property type="nucleotide sequence ID" value="XM_004363746.2"/>
</dbReference>
<proteinExistence type="inferred from homology"/>
<evidence type="ECO:0000256" key="2">
    <source>
        <dbReference type="ARBA" id="ARBA00009265"/>
    </source>
</evidence>
<dbReference type="Proteomes" id="UP000008743">
    <property type="component" value="Unassembled WGS sequence"/>
</dbReference>
<evidence type="ECO:0000313" key="5">
    <source>
        <dbReference type="EMBL" id="KJE91902.1"/>
    </source>
</evidence>
<evidence type="ECO:0000256" key="1">
    <source>
        <dbReference type="ARBA" id="ARBA00004123"/>
    </source>
</evidence>